<dbReference type="InterPro" id="IPR006703">
    <property type="entry name" value="G_AIG1"/>
</dbReference>
<dbReference type="EMBL" id="JAIFTL010000114">
    <property type="protein sequence ID" value="KAG9323130.1"/>
    <property type="molecule type" value="Genomic_DNA"/>
</dbReference>
<feature type="transmembrane region" description="Helical" evidence="3">
    <location>
        <begin position="425"/>
        <end position="444"/>
    </location>
</feature>
<feature type="transmembrane region" description="Helical" evidence="3">
    <location>
        <begin position="489"/>
        <end position="507"/>
    </location>
</feature>
<comment type="caution">
    <text evidence="5">The sequence shown here is derived from an EMBL/GenBank/DDBJ whole genome shotgun (WGS) entry which is preliminary data.</text>
</comment>
<evidence type="ECO:0000313" key="5">
    <source>
        <dbReference type="EMBL" id="KAG9323130.1"/>
    </source>
</evidence>
<dbReference type="InterPro" id="IPR004245">
    <property type="entry name" value="DUF229"/>
</dbReference>
<protein>
    <recommendedName>
        <fullName evidence="4">AIG1-type G domain-containing protein</fullName>
    </recommendedName>
</protein>
<evidence type="ECO:0000256" key="3">
    <source>
        <dbReference type="SAM" id="Phobius"/>
    </source>
</evidence>
<name>A0A9P8A5F9_MORAP</name>
<dbReference type="GO" id="GO:0005525">
    <property type="term" value="F:GTP binding"/>
    <property type="evidence" value="ECO:0007669"/>
    <property type="project" value="InterPro"/>
</dbReference>
<evidence type="ECO:0000256" key="1">
    <source>
        <dbReference type="ARBA" id="ARBA00022741"/>
    </source>
</evidence>
<dbReference type="Gene3D" id="3.40.50.300">
    <property type="entry name" value="P-loop containing nucleotide triphosphate hydrolases"/>
    <property type="match status" value="1"/>
</dbReference>
<dbReference type="InterPro" id="IPR017850">
    <property type="entry name" value="Alkaline_phosphatase_core_sf"/>
</dbReference>
<dbReference type="SUPFAM" id="SSF53649">
    <property type="entry name" value="Alkaline phosphatase-like"/>
    <property type="match status" value="1"/>
</dbReference>
<feature type="region of interest" description="Disordered" evidence="2">
    <location>
        <begin position="344"/>
        <end position="399"/>
    </location>
</feature>
<dbReference type="GO" id="GO:0005615">
    <property type="term" value="C:extracellular space"/>
    <property type="evidence" value="ECO:0007669"/>
    <property type="project" value="TreeGrafter"/>
</dbReference>
<feature type="transmembrane region" description="Helical" evidence="3">
    <location>
        <begin position="464"/>
        <end position="482"/>
    </location>
</feature>
<dbReference type="Pfam" id="PF04548">
    <property type="entry name" value="AIG1"/>
    <property type="match status" value="1"/>
</dbReference>
<feature type="compositionally biased region" description="Low complexity" evidence="2">
    <location>
        <begin position="344"/>
        <end position="367"/>
    </location>
</feature>
<accession>A0A9P8A5F9</accession>
<feature type="transmembrane region" description="Helical" evidence="3">
    <location>
        <begin position="519"/>
        <end position="541"/>
    </location>
</feature>
<proteinExistence type="predicted"/>
<evidence type="ECO:0000259" key="4">
    <source>
        <dbReference type="PROSITE" id="PS51720"/>
    </source>
</evidence>
<dbReference type="SUPFAM" id="SSF52540">
    <property type="entry name" value="P-loop containing nucleoside triphosphate hydrolases"/>
    <property type="match status" value="1"/>
</dbReference>
<dbReference type="PANTHER" id="PTHR10974">
    <property type="entry name" value="FI08016P-RELATED"/>
    <property type="match status" value="1"/>
</dbReference>
<feature type="compositionally biased region" description="Low complexity" evidence="2">
    <location>
        <begin position="376"/>
        <end position="385"/>
    </location>
</feature>
<gene>
    <name evidence="5" type="ORF">KVV02_005837</name>
</gene>
<keyword evidence="3" id="KW-0812">Transmembrane</keyword>
<dbReference type="PROSITE" id="PS51720">
    <property type="entry name" value="G_AIG1"/>
    <property type="match status" value="1"/>
</dbReference>
<dbReference type="AlphaFoldDB" id="A0A9P8A5F9"/>
<sequence length="1093" mass="122600">MVLCPLTQLGVGSRPSLTRASICHHIQNHTPPPVSLLCSPSTHILILFTRTLTRIHPSFPQHTHPPTHTYTHTHMINDANNIVLAVMGAVGNGKSSTLNSIIQEPLFQSGRAVGPVTQRIGSCVRYWKLPEVGRTVHIVDTPGMCDSTYKDVENVHLMVEFFKTLSHGVSAFVLVFNIHNTRLDEYTKNMLRLFERLLGPQFWKHVVIVFTHVDEDQRDYLEENIDALTHPVEGFVKVINEWFHLQYQPPLVFLSNRDTRYSQYARDCFMELYEAVVSVEGGQRREKFTCTFFQEVNNRAGVVQDNYIVQSIRSAAAAIPQMVQSVSGRLAPWLFPAQPSPRPGAAAYSSPSGKYSSNSSSTTTPSAWRRTHAKQSPSSSDLSYDLSEENKLHGPSSSLLPYSSKDHSFDSSYQGSNSMSLRTVVSIRILGILILISLFSWFYLEALAGGDIEWVKDHLSMLGFNLVMSVLCLTLALTLIVLTPMSTVFAGCLFTGIAVILFALKKWDDGETFEAHGAYNMLVLLVIAVPLNGLIQSVLTCQRKMTPQRFRGVMTSSVAGITLLTTLLLLYYHSIWGAGANGAHLVHGDVAGTELCEWDGLNVPFVDLLPNYVQNFWTGRLSCPAVSGIEAEWTHDGVLTINCLNRGFKDSGEQPTYDVLPDTRSWTPEEKIMHTYNRKIVDRTVRHTYTEPVLVNDEGVESIVANCEPEVSKILIRVTRQEAVLDRVKAVAKARTEQEETTTMEQELVDKLHGDRTEPTRRPNVMVMFMDAVSRRQFYRKLAKTSAVVASLDKTAQGGPQLHEFFRYHAVGFNTDANSRAIYSNSSSSNGRDTPNPPLWKDFYEAGYITARVEDNCEDWSTQYTGVATSQYFDHELQAPFCLPPYYALEGNPFSNFEGPYSIVARCLHGTNVHNYALDYMNQFRKAYPDQPWFQMGSFIEGHEGTGEVMLTADDDLARFMKGLEDDGTLDNTIVFMMADHGLHMGINFMFTPNGRIEHMNPYLSVILPPSMTKRYPSLAKGLMHNQQLLVTGYDIHATLTMLASGRMPENGDEDEVDGGSWRKGTLFDEEMDPARNCEQARVPDEYCKCRVA</sequence>
<reference evidence="5" key="1">
    <citation type="submission" date="2021-07" db="EMBL/GenBank/DDBJ databases">
        <title>Draft genome of Mortierella alpina, strain LL118, isolated from an aspen leaf litter sample.</title>
        <authorList>
            <person name="Yang S."/>
            <person name="Vinatzer B.A."/>
        </authorList>
    </citation>
    <scope>NUCLEOTIDE SEQUENCE</scope>
    <source>
        <strain evidence="5">LL118</strain>
    </source>
</reference>
<dbReference type="InterPro" id="IPR027417">
    <property type="entry name" value="P-loop_NTPase"/>
</dbReference>
<feature type="transmembrane region" description="Helical" evidence="3">
    <location>
        <begin position="553"/>
        <end position="572"/>
    </location>
</feature>
<feature type="domain" description="AIG1-type G" evidence="4">
    <location>
        <begin position="79"/>
        <end position="297"/>
    </location>
</feature>
<dbReference type="Gene3D" id="3.40.720.10">
    <property type="entry name" value="Alkaline Phosphatase, subunit A"/>
    <property type="match status" value="1"/>
</dbReference>
<organism evidence="5 6">
    <name type="scientific">Mortierella alpina</name>
    <name type="common">Oleaginous fungus</name>
    <name type="synonym">Mortierella renispora</name>
    <dbReference type="NCBI Taxonomy" id="64518"/>
    <lineage>
        <taxon>Eukaryota</taxon>
        <taxon>Fungi</taxon>
        <taxon>Fungi incertae sedis</taxon>
        <taxon>Mucoromycota</taxon>
        <taxon>Mortierellomycotina</taxon>
        <taxon>Mortierellomycetes</taxon>
        <taxon>Mortierellales</taxon>
        <taxon>Mortierellaceae</taxon>
        <taxon>Mortierella</taxon>
    </lineage>
</organism>
<evidence type="ECO:0000313" key="6">
    <source>
        <dbReference type="Proteomes" id="UP000717515"/>
    </source>
</evidence>
<dbReference type="Pfam" id="PF02995">
    <property type="entry name" value="DUF229"/>
    <property type="match status" value="1"/>
</dbReference>
<evidence type="ECO:0000256" key="2">
    <source>
        <dbReference type="SAM" id="MobiDB-lite"/>
    </source>
</evidence>
<keyword evidence="3" id="KW-1133">Transmembrane helix</keyword>
<keyword evidence="3" id="KW-0472">Membrane</keyword>
<dbReference type="PANTHER" id="PTHR10974:SF1">
    <property type="entry name" value="FI08016P-RELATED"/>
    <property type="match status" value="1"/>
</dbReference>
<dbReference type="Proteomes" id="UP000717515">
    <property type="component" value="Unassembled WGS sequence"/>
</dbReference>
<keyword evidence="1" id="KW-0547">Nucleotide-binding</keyword>